<proteinExistence type="inferred from homology"/>
<organism evidence="3 4">
    <name type="scientific">Rudanella paleaurantiibacter</name>
    <dbReference type="NCBI Taxonomy" id="2614655"/>
    <lineage>
        <taxon>Bacteria</taxon>
        <taxon>Pseudomonadati</taxon>
        <taxon>Bacteroidota</taxon>
        <taxon>Cytophagia</taxon>
        <taxon>Cytophagales</taxon>
        <taxon>Cytophagaceae</taxon>
        <taxon>Rudanella</taxon>
    </lineage>
</organism>
<dbReference type="InterPro" id="IPR039426">
    <property type="entry name" value="TonB-dep_rcpt-like"/>
</dbReference>
<dbReference type="GO" id="GO:0009279">
    <property type="term" value="C:cell outer membrane"/>
    <property type="evidence" value="ECO:0007669"/>
    <property type="project" value="UniProtKB-SubCell"/>
</dbReference>
<name>A0A7J5TSX5_9BACT</name>
<dbReference type="InterPro" id="IPR023996">
    <property type="entry name" value="TonB-dep_OMP_SusC/RagA"/>
</dbReference>
<dbReference type="Proteomes" id="UP000488299">
    <property type="component" value="Unassembled WGS sequence"/>
</dbReference>
<feature type="domain" description="TonB-dependent receptor plug" evidence="2">
    <location>
        <begin position="134"/>
        <end position="239"/>
    </location>
</feature>
<dbReference type="InterPro" id="IPR008969">
    <property type="entry name" value="CarboxyPept-like_regulatory"/>
</dbReference>
<dbReference type="RefSeq" id="WP_152126775.1">
    <property type="nucleotide sequence ID" value="NZ_WELI01000014.1"/>
</dbReference>
<dbReference type="EMBL" id="WELI01000014">
    <property type="protein sequence ID" value="KAB7726702.1"/>
    <property type="molecule type" value="Genomic_DNA"/>
</dbReference>
<keyword evidence="1" id="KW-0472">Membrane</keyword>
<keyword evidence="1" id="KW-1134">Transmembrane beta strand</keyword>
<keyword evidence="1" id="KW-0812">Transmembrane</keyword>
<evidence type="ECO:0000313" key="4">
    <source>
        <dbReference type="Proteomes" id="UP000488299"/>
    </source>
</evidence>
<reference evidence="3 4" key="1">
    <citation type="submission" date="2019-10" db="EMBL/GenBank/DDBJ databases">
        <title>Rudanella paleaurantiibacter sp. nov., isolated from sludge.</title>
        <authorList>
            <person name="Xu S.Q."/>
        </authorList>
    </citation>
    <scope>NUCLEOTIDE SEQUENCE [LARGE SCALE GENOMIC DNA]</scope>
    <source>
        <strain evidence="3 4">HX-22-17</strain>
    </source>
</reference>
<dbReference type="InterPro" id="IPR012910">
    <property type="entry name" value="Plug_dom"/>
</dbReference>
<dbReference type="Gene3D" id="2.170.130.10">
    <property type="entry name" value="TonB-dependent receptor, plug domain"/>
    <property type="match status" value="1"/>
</dbReference>
<dbReference type="NCBIfam" id="TIGR04057">
    <property type="entry name" value="SusC_RagA_signa"/>
    <property type="match status" value="1"/>
</dbReference>
<evidence type="ECO:0000313" key="3">
    <source>
        <dbReference type="EMBL" id="KAB7726702.1"/>
    </source>
</evidence>
<dbReference type="SUPFAM" id="SSF56935">
    <property type="entry name" value="Porins"/>
    <property type="match status" value="1"/>
</dbReference>
<keyword evidence="1" id="KW-0998">Cell outer membrane</keyword>
<protein>
    <submittedName>
        <fullName evidence="3">SusC/RagA family TonB-linked outer membrane protein</fullName>
    </submittedName>
</protein>
<dbReference type="SUPFAM" id="SSF49464">
    <property type="entry name" value="Carboxypeptidase regulatory domain-like"/>
    <property type="match status" value="1"/>
</dbReference>
<comment type="similarity">
    <text evidence="1">Belongs to the TonB-dependent receptor family.</text>
</comment>
<dbReference type="InterPro" id="IPR023997">
    <property type="entry name" value="TonB-dep_OMP_SusC/RagA_CS"/>
</dbReference>
<dbReference type="AlphaFoldDB" id="A0A7J5TSX5"/>
<keyword evidence="1" id="KW-0813">Transport</keyword>
<comment type="caution">
    <text evidence="3">The sequence shown here is derived from an EMBL/GenBank/DDBJ whole genome shotgun (WGS) entry which is preliminary data.</text>
</comment>
<gene>
    <name evidence="3" type="ORF">F5984_24055</name>
</gene>
<sequence>MRQRIHVQSGSRFVVRLLAFLLVMGIGMGLPVCGQTPSQSRITGKVIDETGSGLPGVSVSLKGTQQGTTTDAGGNYALTTSDANVVKGTLVFSFIGYATQEIAIGGQTTINASLKASEQSLNEVVVVGYGTQKKATVTGAVSSIQTRDVKQSPAANLAVTLAGRLPGLTAIQRSGEPGRDVTQLFIRGQGTTNAQSPIILVDGVERDLTYIDPNEVETVTILKDASSTAIFGVRGANGVILVTTKRGVSEKPEINFSAETGLQDFTRLLNPVNSYQFAQLRNQAQINDGLKPTFTDYALERYRLGDDPVRYPNTNWRDMNLKKFSTQQRYNLNVSGGSKNMSYFVNAGFLSQGGQFKVEPGLSYDPSFFLKRYNFRSNIDIQLTPRLKAFLNVAGYLEKQNSPYGVWGALGGDPSTNLANQSPSLYILASIFSLPATVPGPVTPDGQVTTSDLEVNPVYGQINRTGYIQQTRSNVIASYGMEQNLDFITKGLSAKAIVSFDTRTTNNLFAGKTYRKFVQVVDPNLKGRDGRDSVYYRPYNNDQNTPLSLSGGRAFNTLSNVQAYLNYNRVFADRHSFTGLVLYQQQQQVIDAQLPFNLRGVSTRLSYGYNDTYFAEFNAGYNGSEQFAKGRRFGFFPAVSAGWVVSNEKFLQNNPVVSLLKLRGSYGSVGNDRVSNLRFLYLDNIQVAGSGYTSSLNFGQRIQESLLRNEELQWEVAKKANVAIELGLFNQLNLAVDVYSEKRDNILRTRGTVPVLNGLPLSSLPPVNLGVIQNRGYEIELGYQKRFSRDLSVLSKINFNHARNKQIFADEPLLPADYAYRYRQTGYPIGQPFGYIVDGYFKSDDEIKASPNQVVGGHASRPGDFKYKDLNNDGIVNEKDRAPIGYSNVPQYTFGAAFNVTYKGFDVSFLLQGITGVSNFYQSRGIFETVGNYVSRHLESWTPERVASGEPINYPRLTTQASPNNIANSFFIVDASYIRLRNAEIGYTLPASVARRVGAKRLRVYSNGLNLLTFDRLPTKDIDPEITDGLSYPINRLFNFGVNVTF</sequence>
<accession>A0A7J5TSX5</accession>
<keyword evidence="4" id="KW-1185">Reference proteome</keyword>
<dbReference type="FunFam" id="2.170.130.10:FF:000003">
    <property type="entry name" value="SusC/RagA family TonB-linked outer membrane protein"/>
    <property type="match status" value="1"/>
</dbReference>
<dbReference type="InterPro" id="IPR037066">
    <property type="entry name" value="Plug_dom_sf"/>
</dbReference>
<dbReference type="Gene3D" id="2.60.40.1120">
    <property type="entry name" value="Carboxypeptidase-like, regulatory domain"/>
    <property type="match status" value="1"/>
</dbReference>
<evidence type="ECO:0000256" key="1">
    <source>
        <dbReference type="PROSITE-ProRule" id="PRU01360"/>
    </source>
</evidence>
<dbReference type="NCBIfam" id="TIGR04056">
    <property type="entry name" value="OMP_RagA_SusC"/>
    <property type="match status" value="1"/>
</dbReference>
<dbReference type="Pfam" id="PF13715">
    <property type="entry name" value="CarbopepD_reg_2"/>
    <property type="match status" value="1"/>
</dbReference>
<evidence type="ECO:0000259" key="2">
    <source>
        <dbReference type="Pfam" id="PF07715"/>
    </source>
</evidence>
<dbReference type="PROSITE" id="PS52016">
    <property type="entry name" value="TONB_DEPENDENT_REC_3"/>
    <property type="match status" value="1"/>
</dbReference>
<dbReference type="Pfam" id="PF07715">
    <property type="entry name" value="Plug"/>
    <property type="match status" value="1"/>
</dbReference>
<comment type="subcellular location">
    <subcellularLocation>
        <location evidence="1">Cell outer membrane</location>
        <topology evidence="1">Multi-pass membrane protein</topology>
    </subcellularLocation>
</comment>